<dbReference type="STRING" id="717605.Theco_2162"/>
<dbReference type="InterPro" id="IPR021466">
    <property type="entry name" value="Put_rhamnosyl_transferase"/>
</dbReference>
<accession>L0EDD2</accession>
<keyword evidence="2" id="KW-1185">Reference proteome</keyword>
<dbReference type="OrthoDB" id="9771846at2"/>
<proteinExistence type="predicted"/>
<dbReference type="Proteomes" id="UP000010795">
    <property type="component" value="Chromosome"/>
</dbReference>
<evidence type="ECO:0000313" key="1">
    <source>
        <dbReference type="EMBL" id="AGA58283.1"/>
    </source>
</evidence>
<evidence type="ECO:0008006" key="3">
    <source>
        <dbReference type="Google" id="ProtNLM"/>
    </source>
</evidence>
<name>L0EDD2_THECK</name>
<sequence length="228" mass="26628">MARRVVIEINFNNYGIVPDRLKPAWIRNRIAIFRRYTLRCLQRQTNPDFLALLKVAEESEPLLNGPLRKDWEDFPPHVRFGSERTCVEAIRAFTSGYDELFVARLDSDDLYRRTFVQLLMDWKPKPGTVALINQNGYMWDTIENVMAEVYHFSPQFYTYIYKTKDYLDGYRVKLPGKGHGFVIKLPHELLPGRNYVNIVHGANASRKKVPAKGRLSEQQMKAVLSEFI</sequence>
<dbReference type="HOGENOM" id="CLU_1179299_0_0_9"/>
<dbReference type="RefSeq" id="WP_015255028.1">
    <property type="nucleotide sequence ID" value="NC_019897.1"/>
</dbReference>
<dbReference type="eggNOG" id="ENOG5033QTR">
    <property type="taxonomic scope" value="Bacteria"/>
</dbReference>
<organism evidence="1 2">
    <name type="scientific">Thermobacillus composti (strain DSM 18247 / JCM 13945 / KWC4)</name>
    <dbReference type="NCBI Taxonomy" id="717605"/>
    <lineage>
        <taxon>Bacteria</taxon>
        <taxon>Bacillati</taxon>
        <taxon>Bacillota</taxon>
        <taxon>Bacilli</taxon>
        <taxon>Bacillales</taxon>
        <taxon>Paenibacillaceae</taxon>
        <taxon>Thermobacillus</taxon>
    </lineage>
</organism>
<dbReference type="EMBL" id="CP003255">
    <property type="protein sequence ID" value="AGA58283.1"/>
    <property type="molecule type" value="Genomic_DNA"/>
</dbReference>
<reference evidence="2" key="1">
    <citation type="submission" date="2012-01" db="EMBL/GenBank/DDBJ databases">
        <title>Complete sequence of chromosome of Thermobacillus composti KWC4.</title>
        <authorList>
            <person name="Lucas S."/>
            <person name="Han J."/>
            <person name="Lapidus A."/>
            <person name="Cheng J.-F."/>
            <person name="Goodwin L."/>
            <person name="Pitluck S."/>
            <person name="Peters L."/>
            <person name="Ovchinnikova G."/>
            <person name="Teshima H."/>
            <person name="Detter J.C."/>
            <person name="Han C."/>
            <person name="Tapia R."/>
            <person name="Land M."/>
            <person name="Hauser L."/>
            <person name="Kyrpides N."/>
            <person name="Ivanova N."/>
            <person name="Pagani I."/>
            <person name="Anderson I."/>
            <person name="Woyke T."/>
        </authorList>
    </citation>
    <scope>NUCLEOTIDE SEQUENCE [LARGE SCALE GENOMIC DNA]</scope>
    <source>
        <strain evidence="2">DSM 18247 / JCM 13945 / KWC4</strain>
    </source>
</reference>
<protein>
    <recommendedName>
        <fullName evidence="3">Rhamnosyl transferase</fullName>
    </recommendedName>
</protein>
<dbReference type="KEGG" id="tco:Theco_2162"/>
<dbReference type="AlphaFoldDB" id="L0EDD2"/>
<gene>
    <name evidence="1" type="ordered locus">Theco_2162</name>
</gene>
<dbReference type="Pfam" id="PF11316">
    <property type="entry name" value="Rhamno_transf"/>
    <property type="match status" value="1"/>
</dbReference>
<evidence type="ECO:0000313" key="2">
    <source>
        <dbReference type="Proteomes" id="UP000010795"/>
    </source>
</evidence>